<proteinExistence type="inferred from homology"/>
<sequence>MNDVDQITTKELYPMKKTCVDDESIDSLPYKLLCGEYVEYIGKATNDTIAITNYRFTICGKRSCRSIPLGLIESVISENLMIRINLITIPVITIDFKQFESQQLWLSRFNKIAEGCEKIQDAFAFYLHAWCSDQCFTFKSNHYRDVRYPKSSSSTITDNDFSNKNTNDINFERECKRMKFIPSRSWRVSDFNMNQKMVPTYPDKVIVPTSVTDAIIKQASVFRTKARFPSVVWRDVETGNVVVRSSQPQTGIVGWRNNNDENFLNAISIACHADRLLSNIKPPAFCRKGPDGKTEPAYTMIFMDLRTYTAAVANRAKGGGTEIAEYYKFAKIMYRNIPNIHSVKNQFSALRSALYSTLMNDQNYLINVGTSWWLQTVSNILETAMCGAKAIRIDKVPIFVHCSDGWDRTAQIASLIELMLDPYHRTIEGFNILVDREWCQYGHKFADRVGSGARKGTILELSPIFIQWLDCVYQLLKQFPREFEFNQYFLIKYAVHAHSNLFGNFLCNSISERRKNNCITQTLSLFDYLTNNESELLNPLYKPNRTQTALWVKHDVKYMHLWTGLYRDDNSYSTVISHIKRKDLCFYNTSDHEQLNTSYDINLKNCQEKVTSLVITLNDDNTTDDPSITNTENTSYNFNLPKEIYNNVYDQHNKHISNLLRPSKSIEDIYNMVDDFEEEFMSEYNVSVTSSLNLESYMQTLSFESDESVKLITPPVIIPDNESNFNKMTPYKFKKACSLNLPIETDINVSKNSSNRSSPSSLQIIPQLNEEIPNCQIQCTNANLVANLRYIPDKWSPFFDRDGLILNQNIMRDFVTESNQKYENQISIIQKELNHVRHLVKHLFYKNNNK</sequence>
<dbReference type="GO" id="GO:0019903">
    <property type="term" value="F:protein phosphatase binding"/>
    <property type="evidence" value="ECO:0007669"/>
    <property type="project" value="TreeGrafter"/>
</dbReference>
<dbReference type="Pfam" id="PF06602">
    <property type="entry name" value="Myotub-related"/>
    <property type="match status" value="1"/>
</dbReference>
<evidence type="ECO:0000259" key="5">
    <source>
        <dbReference type="PROSITE" id="PS51339"/>
    </source>
</evidence>
<comment type="similarity">
    <text evidence="1">Belongs to the protein-tyrosine phosphatase family. Non-receptor class myotubularin subfamily.</text>
</comment>
<dbReference type="GO" id="GO:0004438">
    <property type="term" value="F:phosphatidylinositol-3-phosphate phosphatase activity"/>
    <property type="evidence" value="ECO:0007669"/>
    <property type="project" value="TreeGrafter"/>
</dbReference>
<comment type="caution">
    <text evidence="6">The sequence shown here is derived from an EMBL/GenBank/DDBJ whole genome shotgun (WGS) entry which is preliminary data.</text>
</comment>
<dbReference type="PROSITE" id="PS00383">
    <property type="entry name" value="TYR_PHOSPHATASE_1"/>
    <property type="match status" value="1"/>
</dbReference>
<feature type="binding site" evidence="4">
    <location>
        <begin position="402"/>
        <end position="408"/>
    </location>
    <ligand>
        <name>substrate</name>
    </ligand>
</feature>
<evidence type="ECO:0000313" key="7">
    <source>
        <dbReference type="Proteomes" id="UP000078046"/>
    </source>
</evidence>
<dbReference type="GO" id="GO:0010506">
    <property type="term" value="P:regulation of autophagy"/>
    <property type="evidence" value="ECO:0007669"/>
    <property type="project" value="TreeGrafter"/>
</dbReference>
<dbReference type="InterPro" id="IPR016130">
    <property type="entry name" value="Tyr_Pase_AS"/>
</dbReference>
<reference evidence="6 7" key="1">
    <citation type="submission" date="2016-04" db="EMBL/GenBank/DDBJ databases">
        <title>The genome of Intoshia linei affirms orthonectids as highly simplified spiralians.</title>
        <authorList>
            <person name="Mikhailov K.V."/>
            <person name="Slusarev G.S."/>
            <person name="Nikitin M.A."/>
            <person name="Logacheva M.D."/>
            <person name="Penin A."/>
            <person name="Aleoshin V."/>
            <person name="Panchin Y.V."/>
        </authorList>
    </citation>
    <scope>NUCLEOTIDE SEQUENCE [LARGE SCALE GENOMIC DNA]</scope>
    <source>
        <strain evidence="6">Intl2013</strain>
        <tissue evidence="6">Whole animal</tissue>
    </source>
</reference>
<keyword evidence="2" id="KW-0443">Lipid metabolism</keyword>
<dbReference type="GO" id="GO:0046856">
    <property type="term" value="P:phosphatidylinositol dephosphorylation"/>
    <property type="evidence" value="ECO:0007669"/>
    <property type="project" value="TreeGrafter"/>
</dbReference>
<dbReference type="GO" id="GO:0005737">
    <property type="term" value="C:cytoplasm"/>
    <property type="evidence" value="ECO:0007669"/>
    <property type="project" value="TreeGrafter"/>
</dbReference>
<dbReference type="PANTHER" id="PTHR10807:SF75">
    <property type="entry name" value="PHOSPHATIDYLINOSITOL-3-PHOSPHATE PHOSPHATASE"/>
    <property type="match status" value="1"/>
</dbReference>
<protein>
    <recommendedName>
        <fullName evidence="5">Myotubularin phosphatase domain-containing protein</fullName>
    </recommendedName>
</protein>
<dbReference type="CDD" id="cd14507">
    <property type="entry name" value="PTP-MTM-like"/>
    <property type="match status" value="1"/>
</dbReference>
<evidence type="ECO:0000256" key="4">
    <source>
        <dbReference type="PIRSR" id="PIRSR630564-2"/>
    </source>
</evidence>
<organism evidence="6 7">
    <name type="scientific">Intoshia linei</name>
    <dbReference type="NCBI Taxonomy" id="1819745"/>
    <lineage>
        <taxon>Eukaryota</taxon>
        <taxon>Metazoa</taxon>
        <taxon>Spiralia</taxon>
        <taxon>Lophotrochozoa</taxon>
        <taxon>Mesozoa</taxon>
        <taxon>Orthonectida</taxon>
        <taxon>Rhopaluridae</taxon>
        <taxon>Intoshia</taxon>
    </lineage>
</organism>
<feature type="binding site" evidence="4">
    <location>
        <begin position="339"/>
        <end position="340"/>
    </location>
    <ligand>
        <name>substrate</name>
    </ligand>
</feature>
<feature type="binding site" evidence="4">
    <location>
        <begin position="314"/>
        <end position="317"/>
    </location>
    <ligand>
        <name>substrate</name>
    </ligand>
</feature>
<accession>A0A177B9W2</accession>
<dbReference type="InterPro" id="IPR010569">
    <property type="entry name" value="Myotubularin-like_Pase_dom"/>
</dbReference>
<feature type="active site" description="Phosphocysteine intermediate" evidence="3">
    <location>
        <position position="402"/>
    </location>
</feature>
<dbReference type="OrthoDB" id="271628at2759"/>
<dbReference type="InterPro" id="IPR003595">
    <property type="entry name" value="Tyr_Pase_cat"/>
</dbReference>
<evidence type="ECO:0000256" key="1">
    <source>
        <dbReference type="ARBA" id="ARBA00007471"/>
    </source>
</evidence>
<dbReference type="GO" id="GO:0052629">
    <property type="term" value="F:phosphatidylinositol-3,5-bisphosphate 3-phosphatase activity"/>
    <property type="evidence" value="ECO:0007669"/>
    <property type="project" value="TreeGrafter"/>
</dbReference>
<dbReference type="InterPro" id="IPR029021">
    <property type="entry name" value="Prot-tyrosine_phosphatase-like"/>
</dbReference>
<evidence type="ECO:0000256" key="3">
    <source>
        <dbReference type="PIRSR" id="PIRSR630564-1"/>
    </source>
</evidence>
<dbReference type="SUPFAM" id="SSF52799">
    <property type="entry name" value="(Phosphotyrosine protein) phosphatases II"/>
    <property type="match status" value="1"/>
</dbReference>
<evidence type="ECO:0000256" key="2">
    <source>
        <dbReference type="ARBA" id="ARBA00023098"/>
    </source>
</evidence>
<keyword evidence="7" id="KW-1185">Reference proteome</keyword>
<dbReference type="EMBL" id="LWCA01000080">
    <property type="protein sequence ID" value="OAF71098.1"/>
    <property type="molecule type" value="Genomic_DNA"/>
</dbReference>
<dbReference type="InterPro" id="IPR030564">
    <property type="entry name" value="Myotubularin"/>
</dbReference>
<feature type="domain" description="Myotubularin phosphatase" evidence="5">
    <location>
        <begin position="165"/>
        <end position="566"/>
    </location>
</feature>
<evidence type="ECO:0000313" key="6">
    <source>
        <dbReference type="EMBL" id="OAF71098.1"/>
    </source>
</evidence>
<dbReference type="GO" id="GO:0016020">
    <property type="term" value="C:membrane"/>
    <property type="evidence" value="ECO:0007669"/>
    <property type="project" value="TreeGrafter"/>
</dbReference>
<dbReference type="AlphaFoldDB" id="A0A177B9W2"/>
<name>A0A177B9W2_9BILA</name>
<dbReference type="PROSITE" id="PS51339">
    <property type="entry name" value="PPASE_MYOTUBULARIN"/>
    <property type="match status" value="1"/>
</dbReference>
<dbReference type="SMART" id="SM00404">
    <property type="entry name" value="PTPc_motif"/>
    <property type="match status" value="1"/>
</dbReference>
<dbReference type="Proteomes" id="UP000078046">
    <property type="component" value="Unassembled WGS sequence"/>
</dbReference>
<dbReference type="PANTHER" id="PTHR10807">
    <property type="entry name" value="MYOTUBULARIN-RELATED"/>
    <property type="match status" value="1"/>
</dbReference>
<gene>
    <name evidence="6" type="ORF">A3Q56_01133</name>
</gene>